<dbReference type="Proteomes" id="UP001387110">
    <property type="component" value="Unassembled WGS sequence"/>
</dbReference>
<dbReference type="EMBL" id="JBAWKY010000002">
    <property type="protein sequence ID" value="MEI4462765.1"/>
    <property type="molecule type" value="Genomic_DNA"/>
</dbReference>
<proteinExistence type="predicted"/>
<accession>A0ABU8EIK6</accession>
<sequence>MRTYKYILCLGVICILTLGVYVVYSSSMEEPEFAVQTIQGNPDDQTVKQLQFEFNDPEAYRTKYKVNLMGKVKKKQSNYLSGLTMDYSGVSKAPREFRQFMNQEEISKYEQDKKVFGLHVNEDGSWDLQSWKRGTEKVQTYSLPKPAKTKGIYYRPFQQTKQKLYVQRIGDVVQKPGTNHIYVIDLKKKTVQLMDLPFQLTEEDEVLAIYQNRVLYRKMTNDAKTRVYLRDNSTTTRLKLFEVEDMWDTRVIDEGTVVGMTENMTETKIKWSTFDLRTKQFTQHRYDLPKRDANEVQRHTSAILENDLVYSFIETKKNGTSILVLDAQTEEVRYEGTIKYDMPKSDLQLNGMTIN</sequence>
<keyword evidence="2" id="KW-1185">Reference proteome</keyword>
<evidence type="ECO:0000313" key="1">
    <source>
        <dbReference type="EMBL" id="MEI4462765.1"/>
    </source>
</evidence>
<comment type="caution">
    <text evidence="1">The sequence shown here is derived from an EMBL/GenBank/DDBJ whole genome shotgun (WGS) entry which is preliminary data.</text>
</comment>
<organism evidence="1 2">
    <name type="scientific">Exiguobacterium indicum</name>
    <dbReference type="NCBI Taxonomy" id="296995"/>
    <lineage>
        <taxon>Bacteria</taxon>
        <taxon>Bacillati</taxon>
        <taxon>Bacillota</taxon>
        <taxon>Bacilli</taxon>
        <taxon>Bacillales</taxon>
        <taxon>Bacillales Family XII. Incertae Sedis</taxon>
        <taxon>Exiguobacterium</taxon>
    </lineage>
</organism>
<dbReference type="RefSeq" id="WP_235515866.1">
    <property type="nucleotide sequence ID" value="NZ_JBAWKY010000002.1"/>
</dbReference>
<name>A0ABU8EIK6_9BACL</name>
<evidence type="ECO:0008006" key="3">
    <source>
        <dbReference type="Google" id="ProtNLM"/>
    </source>
</evidence>
<gene>
    <name evidence="1" type="ORF">SZL87_10040</name>
</gene>
<reference evidence="1 2" key="1">
    <citation type="submission" date="2023-12" db="EMBL/GenBank/DDBJ databases">
        <authorList>
            <person name="Easwaran N."/>
            <person name="Lazarus H.P.S."/>
        </authorList>
    </citation>
    <scope>NUCLEOTIDE SEQUENCE [LARGE SCALE GENOMIC DNA]</scope>
    <source>
        <strain evidence="1 2">VIT-2023</strain>
    </source>
</reference>
<evidence type="ECO:0000313" key="2">
    <source>
        <dbReference type="Proteomes" id="UP001387110"/>
    </source>
</evidence>
<protein>
    <recommendedName>
        <fullName evidence="3">Lipoprotein</fullName>
    </recommendedName>
</protein>